<dbReference type="InterPro" id="IPR052698">
    <property type="entry name" value="MoCofactor_Util/Proc"/>
</dbReference>
<dbReference type="PANTHER" id="PTHR30388:SF6">
    <property type="entry name" value="XANTHINE DEHYDROGENASE SUBUNIT A-RELATED"/>
    <property type="match status" value="1"/>
</dbReference>
<sequence>MAGTSASFETPTDDKKVVLGTPLDMALSCILHQSHQRQCILVSPILGTGQLPTPQISRMAVYLDDTQKPCFVGTVGGGNMEGQCRDHAVCMLRTPSMPSVASIAFTVHDDCSNDFIGSTRFLFERADSHDDALEAIMAIRSRPFTVGVEIVKVGPYSDPTARCQRMVLAVDPRTDKLESISGCVDTDDETRASLQARALALSRGVHMELTTLRTDPAEWFLYTIAPRPSLFVFGAGHVGQEVVYSMARSGFVIHIIDDRQDIMDAADLPTNTIKHVVSFDPASPVPFFGTKTLELEASDPVRAFVVIMSRGHSADVDILHHISTHMTPRYVGMMASKGKAARAVEKLRSRGVGQEWIDSIKCPIGLPLGGDTPGEIAISIAAQLVLEWRGGRKHFADQGALYDVIHG</sequence>
<keyword evidence="3" id="KW-1185">Reference proteome</keyword>
<dbReference type="Proteomes" id="UP000717585">
    <property type="component" value="Unassembled WGS sequence"/>
</dbReference>
<dbReference type="AlphaFoldDB" id="A0A8J6B492"/>
<evidence type="ECO:0000259" key="1">
    <source>
        <dbReference type="Pfam" id="PF13478"/>
    </source>
</evidence>
<dbReference type="OrthoDB" id="10070655at2759"/>
<dbReference type="EMBL" id="JAHDYR010000067">
    <property type="protein sequence ID" value="KAG9389712.1"/>
    <property type="molecule type" value="Genomic_DNA"/>
</dbReference>
<dbReference type="Pfam" id="PF13478">
    <property type="entry name" value="XdhC_C"/>
    <property type="match status" value="1"/>
</dbReference>
<comment type="caution">
    <text evidence="2">The sequence shown here is derived from an EMBL/GenBank/DDBJ whole genome shotgun (WGS) entry which is preliminary data.</text>
</comment>
<protein>
    <submittedName>
        <fullName evidence="2">XdhC Rossmann domain</fullName>
    </submittedName>
</protein>
<gene>
    <name evidence="2" type="ORF">J8273_8386</name>
</gene>
<accession>A0A8J6B492</accession>
<reference evidence="2" key="1">
    <citation type="submission" date="2021-05" db="EMBL/GenBank/DDBJ databases">
        <title>A free-living protist that lacks canonical eukaryotic 1 DNA replication and segregation systems.</title>
        <authorList>
            <person name="Salas-Leiva D.E."/>
            <person name="Tromer E.C."/>
            <person name="Curtis B.A."/>
            <person name="Jerlstrom-Hultqvist J."/>
            <person name="Kolisko M."/>
            <person name="Yi Z."/>
            <person name="Salas-Leiva J.S."/>
            <person name="Gallot-Lavallee L."/>
            <person name="Kops G.J.P.L."/>
            <person name="Archibald J.M."/>
            <person name="Simpson A.G.B."/>
            <person name="Roger A.J."/>
        </authorList>
    </citation>
    <scope>NUCLEOTIDE SEQUENCE</scope>
    <source>
        <strain evidence="2">BICM</strain>
    </source>
</reference>
<dbReference type="PANTHER" id="PTHR30388">
    <property type="entry name" value="ALDEHYDE OXIDOREDUCTASE MOLYBDENUM COFACTOR ASSEMBLY PROTEIN"/>
    <property type="match status" value="1"/>
</dbReference>
<organism evidence="2 3">
    <name type="scientific">Carpediemonas membranifera</name>
    <dbReference type="NCBI Taxonomy" id="201153"/>
    <lineage>
        <taxon>Eukaryota</taxon>
        <taxon>Metamonada</taxon>
        <taxon>Carpediemonas-like organisms</taxon>
        <taxon>Carpediemonas</taxon>
    </lineage>
</organism>
<dbReference type="InterPro" id="IPR027051">
    <property type="entry name" value="XdhC_Rossmann_dom"/>
</dbReference>
<proteinExistence type="predicted"/>
<name>A0A8J6B492_9EUKA</name>
<evidence type="ECO:0000313" key="2">
    <source>
        <dbReference type="EMBL" id="KAG9389712.1"/>
    </source>
</evidence>
<feature type="domain" description="XdhC Rossmann" evidence="1">
    <location>
        <begin position="230"/>
        <end position="384"/>
    </location>
</feature>
<evidence type="ECO:0000313" key="3">
    <source>
        <dbReference type="Proteomes" id="UP000717585"/>
    </source>
</evidence>
<dbReference type="Gene3D" id="3.40.50.720">
    <property type="entry name" value="NAD(P)-binding Rossmann-like Domain"/>
    <property type="match status" value="1"/>
</dbReference>